<evidence type="ECO:0000313" key="2">
    <source>
        <dbReference type="Proteomes" id="UP000297776"/>
    </source>
</evidence>
<dbReference type="AlphaFoldDB" id="A0A4Y8L7C5"/>
<dbReference type="RefSeq" id="WP_134383323.1">
    <property type="nucleotide sequence ID" value="NZ_SORX01000019.1"/>
</dbReference>
<dbReference type="EMBL" id="SORX01000019">
    <property type="protein sequence ID" value="TFD96960.1"/>
    <property type="molecule type" value="Genomic_DNA"/>
</dbReference>
<reference evidence="1 2" key="1">
    <citation type="submission" date="2019-03" db="EMBL/GenBank/DDBJ databases">
        <authorList>
            <person name="Yang Y."/>
        </authorList>
    </citation>
    <scope>NUCLEOTIDE SEQUENCE [LARGE SCALE GENOMIC DNA]</scope>
    <source>
        <strain evidence="1 2">ASL-1</strain>
    </source>
</reference>
<proteinExistence type="predicted"/>
<name>A0A4Y8L7C5_9BACL</name>
<organism evidence="1 2">
    <name type="scientific">Jeotgalibacillus salarius</name>
    <dbReference type="NCBI Taxonomy" id="546023"/>
    <lineage>
        <taxon>Bacteria</taxon>
        <taxon>Bacillati</taxon>
        <taxon>Bacillota</taxon>
        <taxon>Bacilli</taxon>
        <taxon>Bacillales</taxon>
        <taxon>Caryophanaceae</taxon>
        <taxon>Jeotgalibacillus</taxon>
    </lineage>
</organism>
<comment type="caution">
    <text evidence="1">The sequence shown here is derived from an EMBL/GenBank/DDBJ whole genome shotgun (WGS) entry which is preliminary data.</text>
</comment>
<keyword evidence="2" id="KW-1185">Reference proteome</keyword>
<gene>
    <name evidence="1" type="ORF">E2626_16810</name>
</gene>
<protein>
    <submittedName>
        <fullName evidence="1">Uncharacterized protein</fullName>
    </submittedName>
</protein>
<evidence type="ECO:0000313" key="1">
    <source>
        <dbReference type="EMBL" id="TFD96960.1"/>
    </source>
</evidence>
<sequence>MKRHLSFLPDTSYEGRNEAALDVDRFINEGMAGGSVFRYGQRTNIEEARELETESPPAD</sequence>
<dbReference type="OrthoDB" id="2454402at2"/>
<dbReference type="Proteomes" id="UP000297776">
    <property type="component" value="Unassembled WGS sequence"/>
</dbReference>
<accession>A0A4Y8L7C5</accession>